<gene>
    <name evidence="1" type="ORF">AYR53_00160</name>
</gene>
<dbReference type="Proteomes" id="UP000078582">
    <property type="component" value="Chromosome"/>
</dbReference>
<evidence type="ECO:0000313" key="2">
    <source>
        <dbReference type="Proteomes" id="UP000078582"/>
    </source>
</evidence>
<dbReference type="STRING" id="375175.AYR53_00160"/>
<dbReference type="Gene3D" id="3.90.550.10">
    <property type="entry name" value="Spore Coat Polysaccharide Biosynthesis Protein SpsA, Chain A"/>
    <property type="match status" value="1"/>
</dbReference>
<dbReference type="SUPFAM" id="SSF53448">
    <property type="entry name" value="Nucleotide-diphospho-sugar transferases"/>
    <property type="match status" value="1"/>
</dbReference>
<dbReference type="PANTHER" id="PTHR43179:SF7">
    <property type="entry name" value="RHAMNOSYLTRANSFERASE WBBL"/>
    <property type="match status" value="1"/>
</dbReference>
<dbReference type="AlphaFoldDB" id="A0A192H3S8"/>
<protein>
    <submittedName>
        <fullName evidence="1">Glycosyl transferase family 2</fullName>
    </submittedName>
</protein>
<dbReference type="GO" id="GO:0016740">
    <property type="term" value="F:transferase activity"/>
    <property type="evidence" value="ECO:0007669"/>
    <property type="project" value="UniProtKB-KW"/>
</dbReference>
<keyword evidence="2" id="KW-1185">Reference proteome</keyword>
<dbReference type="PANTHER" id="PTHR43179">
    <property type="entry name" value="RHAMNOSYLTRANSFERASE WBBL"/>
    <property type="match status" value="1"/>
</dbReference>
<organism evidence="1 2">
    <name type="scientific">Loigolactobacillus backii</name>
    <dbReference type="NCBI Taxonomy" id="375175"/>
    <lineage>
        <taxon>Bacteria</taxon>
        <taxon>Bacillati</taxon>
        <taxon>Bacillota</taxon>
        <taxon>Bacilli</taxon>
        <taxon>Lactobacillales</taxon>
        <taxon>Lactobacillaceae</taxon>
        <taxon>Loigolactobacillus</taxon>
    </lineage>
</organism>
<dbReference type="GeneID" id="42980647"/>
<evidence type="ECO:0000313" key="1">
    <source>
        <dbReference type="EMBL" id="ANK63474.1"/>
    </source>
</evidence>
<dbReference type="OrthoDB" id="9771846at2"/>
<dbReference type="RefSeq" id="WP_068281262.1">
    <property type="nucleotide sequence ID" value="NZ_CP014873.1"/>
</dbReference>
<name>A0A192H3S8_9LACO</name>
<dbReference type="EMBL" id="CP014873">
    <property type="protein sequence ID" value="ANK63474.1"/>
    <property type="molecule type" value="Genomic_DNA"/>
</dbReference>
<reference evidence="1 2" key="1">
    <citation type="submission" date="2016-03" db="EMBL/GenBank/DDBJ databases">
        <title>Pediococcus and Lactobacillus from brewery environment - whole genome sequencing and assembly.</title>
        <authorList>
            <person name="Behr J."/>
            <person name="Geissler A.J."/>
            <person name="Vogel R.F."/>
        </authorList>
    </citation>
    <scope>NUCLEOTIDE SEQUENCE [LARGE SCALE GENOMIC DNA]</scope>
    <source>
        <strain evidence="1 2">TMW 1.1989</strain>
    </source>
</reference>
<sequence length="259" mass="30154">MLDSVTISIVTHNSKHIFHVLNQIKTELAASSVGVMVFDNASAPAYQNQLKAYQSDQIQITLASVNKGFGFGHNYNLARIKTTYFICCNPDILLKKADFTLMLHQLQARPEISMVTPKIVDPKGETQYLIRRRLDVFDYLLRFVPFGFVKRLFAKRLAHYECRDLSNQTQLIKYGSGAFMFLRAQAMREIGGFDERFFMYFEDNDLCDRLRQAGGKICYVPAARVVHYYARDSHKHFSVFIIFLKSMTKYFNKWGWQFF</sequence>
<proteinExistence type="predicted"/>
<dbReference type="Pfam" id="PF13641">
    <property type="entry name" value="Glyco_tranf_2_3"/>
    <property type="match status" value="1"/>
</dbReference>
<accession>A0A192H3S8</accession>
<keyword evidence="1" id="KW-0808">Transferase</keyword>
<dbReference type="InterPro" id="IPR029044">
    <property type="entry name" value="Nucleotide-diphossugar_trans"/>
</dbReference>